<dbReference type="AlphaFoldDB" id="A0A813SVU8"/>
<dbReference type="GO" id="GO:0045211">
    <property type="term" value="C:postsynaptic membrane"/>
    <property type="evidence" value="ECO:0007669"/>
    <property type="project" value="UniProtKB-SubCell"/>
</dbReference>
<comment type="caution">
    <text evidence="17">The sequence shown here is derived from an EMBL/GenBank/DDBJ whole genome shotgun (WGS) entry which is preliminary data.</text>
</comment>
<evidence type="ECO:0000313" key="19">
    <source>
        <dbReference type="Proteomes" id="UP000663852"/>
    </source>
</evidence>
<evidence type="ECO:0000313" key="17">
    <source>
        <dbReference type="EMBL" id="CAF0799941.1"/>
    </source>
</evidence>
<evidence type="ECO:0000259" key="15">
    <source>
        <dbReference type="SMART" id="SM00079"/>
    </source>
</evidence>
<evidence type="ECO:0000313" key="18">
    <source>
        <dbReference type="Proteomes" id="UP000663828"/>
    </source>
</evidence>
<evidence type="ECO:0000256" key="5">
    <source>
        <dbReference type="ARBA" id="ARBA00023018"/>
    </source>
</evidence>
<gene>
    <name evidence="17" type="ORF">EDS130_LOCUS4795</name>
    <name evidence="16" type="ORF">XAT740_LOCUS170</name>
</gene>
<evidence type="ECO:0000313" key="16">
    <source>
        <dbReference type="EMBL" id="CAF0746183.1"/>
    </source>
</evidence>
<keyword evidence="2" id="KW-0813">Transport</keyword>
<dbReference type="InterPro" id="IPR015683">
    <property type="entry name" value="Ionotropic_Glu_rcpt"/>
</dbReference>
<dbReference type="InterPro" id="IPR001828">
    <property type="entry name" value="ANF_lig-bd_rcpt"/>
</dbReference>
<evidence type="ECO:0000256" key="6">
    <source>
        <dbReference type="ARBA" id="ARBA00023065"/>
    </source>
</evidence>
<evidence type="ECO:0000256" key="10">
    <source>
        <dbReference type="ARBA" id="ARBA00023257"/>
    </source>
</evidence>
<dbReference type="Pfam" id="PF01094">
    <property type="entry name" value="ANF_receptor"/>
    <property type="match status" value="1"/>
</dbReference>
<dbReference type="GO" id="GO:0015276">
    <property type="term" value="F:ligand-gated monoatomic ion channel activity"/>
    <property type="evidence" value="ECO:0007669"/>
    <property type="project" value="InterPro"/>
</dbReference>
<evidence type="ECO:0000256" key="11">
    <source>
        <dbReference type="ARBA" id="ARBA00023286"/>
    </source>
</evidence>
<dbReference type="SUPFAM" id="SSF53850">
    <property type="entry name" value="Periplasmic binding protein-like II"/>
    <property type="match status" value="1"/>
</dbReference>
<organism evidence="17 19">
    <name type="scientific">Adineta ricciae</name>
    <name type="common">Rotifer</name>
    <dbReference type="NCBI Taxonomy" id="249248"/>
    <lineage>
        <taxon>Eukaryota</taxon>
        <taxon>Metazoa</taxon>
        <taxon>Spiralia</taxon>
        <taxon>Gnathifera</taxon>
        <taxon>Rotifera</taxon>
        <taxon>Eurotatoria</taxon>
        <taxon>Bdelloidea</taxon>
        <taxon>Adinetida</taxon>
        <taxon>Adinetidae</taxon>
        <taxon>Adineta</taxon>
    </lineage>
</organism>
<feature type="transmembrane region" description="Helical" evidence="14">
    <location>
        <begin position="588"/>
        <end position="606"/>
    </location>
</feature>
<dbReference type="Pfam" id="PF00060">
    <property type="entry name" value="Lig_chan"/>
    <property type="match status" value="1"/>
</dbReference>
<feature type="domain" description="Ionotropic glutamate receptor C-terminal" evidence="15">
    <location>
        <begin position="478"/>
        <end position="810"/>
    </location>
</feature>
<evidence type="ECO:0000256" key="1">
    <source>
        <dbReference type="ARBA" id="ARBA00004141"/>
    </source>
</evidence>
<dbReference type="SUPFAM" id="SSF81324">
    <property type="entry name" value="Voltage-gated potassium channels"/>
    <property type="match status" value="1"/>
</dbReference>
<keyword evidence="18" id="KW-1185">Reference proteome</keyword>
<dbReference type="Gene3D" id="1.10.287.70">
    <property type="match status" value="1"/>
</dbReference>
<dbReference type="SMART" id="SM00079">
    <property type="entry name" value="PBPe"/>
    <property type="match status" value="1"/>
</dbReference>
<dbReference type="PANTHER" id="PTHR18966">
    <property type="entry name" value="IONOTROPIC GLUTAMATE RECEPTOR"/>
    <property type="match status" value="1"/>
</dbReference>
<name>A0A813SVU8_ADIRI</name>
<reference evidence="17" key="1">
    <citation type="submission" date="2021-02" db="EMBL/GenBank/DDBJ databases">
        <authorList>
            <person name="Nowell W R."/>
        </authorList>
    </citation>
    <scope>NUCLEOTIDE SEQUENCE</scope>
</reference>
<dbReference type="Gene3D" id="3.40.50.2300">
    <property type="match status" value="2"/>
</dbReference>
<evidence type="ECO:0000256" key="13">
    <source>
        <dbReference type="ARBA" id="ARBA00034100"/>
    </source>
</evidence>
<evidence type="ECO:0000256" key="9">
    <source>
        <dbReference type="ARBA" id="ARBA00023180"/>
    </source>
</evidence>
<evidence type="ECO:0000256" key="2">
    <source>
        <dbReference type="ARBA" id="ARBA00022448"/>
    </source>
</evidence>
<dbReference type="InterPro" id="IPR019594">
    <property type="entry name" value="Glu/Gly-bd"/>
</dbReference>
<feature type="transmembrane region" description="Helical" evidence="14">
    <location>
        <begin position="651"/>
        <end position="676"/>
    </location>
</feature>
<keyword evidence="10" id="KW-0628">Postsynaptic cell membrane</keyword>
<feature type="transmembrane region" description="Helical" evidence="14">
    <location>
        <begin position="9"/>
        <end position="28"/>
    </location>
</feature>
<sequence>MFFVPISRYVVFYLVIGLGHVAFIHTAWPTQNSAAVQLLGLFGDAQNISTPSTFSVHSRAMFKTAIILAQQYDLKINGEYIQWQAAQTGGDRITALDNVCQTVSNYNTAGIIGPAFSRECPTIAAFAEKTGIPVISYSATNPDLSDRTSYPAFYRTVASDNGAAITITKLFTRYNWTSAIIVYQNDAFGSSGAIAISAALSASAVAIRQTIIFDVITRSIRGDLKTLLSSSSTRIIILWADPSNTPLILHNAIDNDVLGPQYLWILSSSISFDTFNQTSHQKLIGILTVEPVTGSVISAPFNETLLNAACNVWQTYEPETFPGVSKIDYYGLFAFDATWSLIQSLQKVCSSYSSNLSTCPSMIGSSYCFDRRFSSTKSLFDALNNLEFLGVSGPVKFNANTTDRINGTYYIAQNSQLLTDCLKFIPVLKYGDARVWQQYTDTSIVTWPGNLAVPPSDRGVLEGVVLRIAIMESVPFTIVTYTVDEFGQNITKFTGYVPDLIDLLQKQMKFVPKLVLVPATRSYAEIIQDVMNNVYDMMIGDVTITADRQEIVSFSSSIFDNSLRIIMRQTTADPIDLLLFMKPFSRNLWLALLGTNIYAGLLVCLLEKQENDALQHRSFVSLIAMGLWYAFGVIVGYGVDFHVRTAAGRLLTVGLYIVSIVFVATYTANLASYLTISNSQDPVSSIDDIKNGKLSFNRIGIRVGTTAEDYYLREISGGNRNFFTLKSLNDLFTDLVNNNIDAAFIDSGVGEYATSNIYCNLTLIGTDFNKYSYGIVMQKQWMYIQDIDVCILSFGETGELDALREKWFATKICSTVDDSNTAMGIESLIGLFVTFGTISIISLLVFVWKKRNFIQEYLLELVTRKRNATGRNAKRQSRYSQ</sequence>
<comment type="subcellular location">
    <subcellularLocation>
        <location evidence="1">Membrane</location>
        <topology evidence="1">Multi-pass membrane protein</topology>
    </subcellularLocation>
    <subcellularLocation>
        <location evidence="13">Postsynaptic cell membrane</location>
    </subcellularLocation>
</comment>
<keyword evidence="4 14" id="KW-1133">Transmembrane helix</keyword>
<dbReference type="Gene3D" id="3.40.190.10">
    <property type="entry name" value="Periplasmic binding protein-like II"/>
    <property type="match status" value="2"/>
</dbReference>
<keyword evidence="7 14" id="KW-0472">Membrane</keyword>
<evidence type="ECO:0000256" key="4">
    <source>
        <dbReference type="ARBA" id="ARBA00022989"/>
    </source>
</evidence>
<evidence type="ECO:0000256" key="7">
    <source>
        <dbReference type="ARBA" id="ARBA00023136"/>
    </source>
</evidence>
<evidence type="ECO:0000256" key="3">
    <source>
        <dbReference type="ARBA" id="ARBA00022692"/>
    </source>
</evidence>
<keyword evidence="9" id="KW-0325">Glycoprotein</keyword>
<keyword evidence="12" id="KW-0407">Ion channel</keyword>
<evidence type="ECO:0000256" key="8">
    <source>
        <dbReference type="ARBA" id="ARBA00023170"/>
    </source>
</evidence>
<dbReference type="SUPFAM" id="SSF53822">
    <property type="entry name" value="Periplasmic binding protein-like I"/>
    <property type="match status" value="1"/>
</dbReference>
<dbReference type="Proteomes" id="UP000663828">
    <property type="component" value="Unassembled WGS sequence"/>
</dbReference>
<keyword evidence="3 14" id="KW-0812">Transmembrane</keyword>
<keyword evidence="5" id="KW-0770">Synapse</keyword>
<dbReference type="Pfam" id="PF10613">
    <property type="entry name" value="Lig_chan-Glu_bd"/>
    <property type="match status" value="1"/>
</dbReference>
<dbReference type="OrthoDB" id="6117597at2759"/>
<keyword evidence="6" id="KW-0406">Ion transport</keyword>
<dbReference type="InterPro" id="IPR001320">
    <property type="entry name" value="Iontro_rcpt_C"/>
</dbReference>
<dbReference type="EMBL" id="CAJNOJ010000013">
    <property type="protein sequence ID" value="CAF0799941.1"/>
    <property type="molecule type" value="Genomic_DNA"/>
</dbReference>
<dbReference type="Proteomes" id="UP000663852">
    <property type="component" value="Unassembled WGS sequence"/>
</dbReference>
<dbReference type="EMBL" id="CAJNOR010000004">
    <property type="protein sequence ID" value="CAF0746183.1"/>
    <property type="molecule type" value="Genomic_DNA"/>
</dbReference>
<evidence type="ECO:0000256" key="14">
    <source>
        <dbReference type="SAM" id="Phobius"/>
    </source>
</evidence>
<evidence type="ECO:0000256" key="12">
    <source>
        <dbReference type="ARBA" id="ARBA00023303"/>
    </source>
</evidence>
<keyword evidence="11" id="KW-1071">Ligand-gated ion channel</keyword>
<proteinExistence type="predicted"/>
<dbReference type="InterPro" id="IPR028082">
    <property type="entry name" value="Peripla_BP_I"/>
</dbReference>
<keyword evidence="8" id="KW-0675">Receptor</keyword>
<feature type="transmembrane region" description="Helical" evidence="14">
    <location>
        <begin position="828"/>
        <end position="848"/>
    </location>
</feature>
<accession>A0A813SVU8</accession>
<feature type="transmembrane region" description="Helical" evidence="14">
    <location>
        <begin position="618"/>
        <end position="639"/>
    </location>
</feature>
<protein>
    <recommendedName>
        <fullName evidence="15">Ionotropic glutamate receptor C-terminal domain-containing protein</fullName>
    </recommendedName>
</protein>